<feature type="compositionally biased region" description="Basic and acidic residues" evidence="2">
    <location>
        <begin position="311"/>
        <end position="330"/>
    </location>
</feature>
<dbReference type="EMBL" id="CAXAMN010001447">
    <property type="protein sequence ID" value="CAK8994473.1"/>
    <property type="molecule type" value="Genomic_DNA"/>
</dbReference>
<feature type="compositionally biased region" description="Basic and acidic residues" evidence="2">
    <location>
        <begin position="280"/>
        <end position="297"/>
    </location>
</feature>
<accession>A0ABP0HXR1</accession>
<reference evidence="3 4" key="1">
    <citation type="submission" date="2024-02" db="EMBL/GenBank/DDBJ databases">
        <authorList>
            <person name="Chen Y."/>
            <person name="Shah S."/>
            <person name="Dougan E. K."/>
            <person name="Thang M."/>
            <person name="Chan C."/>
        </authorList>
    </citation>
    <scope>NUCLEOTIDE SEQUENCE [LARGE SCALE GENOMIC DNA]</scope>
</reference>
<evidence type="ECO:0000256" key="2">
    <source>
        <dbReference type="SAM" id="MobiDB-lite"/>
    </source>
</evidence>
<evidence type="ECO:0000256" key="1">
    <source>
        <dbReference type="SAM" id="Coils"/>
    </source>
</evidence>
<feature type="region of interest" description="Disordered" evidence="2">
    <location>
        <begin position="226"/>
        <end position="388"/>
    </location>
</feature>
<name>A0ABP0HXR1_9DINO</name>
<dbReference type="Gene3D" id="3.30.70.260">
    <property type="match status" value="1"/>
</dbReference>
<keyword evidence="4" id="KW-1185">Reference proteome</keyword>
<evidence type="ECO:0000313" key="4">
    <source>
        <dbReference type="Proteomes" id="UP001642484"/>
    </source>
</evidence>
<keyword evidence="1" id="KW-0175">Coiled coil</keyword>
<feature type="coiled-coil region" evidence="1">
    <location>
        <begin position="157"/>
        <end position="191"/>
    </location>
</feature>
<sequence>MSFMSGSGSGVTMAFVNLDIKWAEENGKHGTTALARSWSSLLENGGVKVQVYDTDPGSILIVNQNPMNNLKIKEFVMAQPHVDYYELNQRRSYPDGRTAPIVPDAERKERIAQIPGRLGDRRPEPVRKPAPTAKTGETVERWERPGDGVLEGWWKSSFLLLAQVEQLELRVQELQAELLASRTERSEELQELHAIVDAQEAALTEQRRIIESQSALIEDLHEHLSGAVPEPPAEPEEGEAPLPPPPRRSRGESGPSTGSGARPKRSSHPSTASGYGKTVESSREQREQREQREREPPRGSGSMSTPGLRSGKLEVRKEKSEPNSRTDRRSGAGCSSAGGLGIKGPSPRMTPRSASASDRRSAGGGGAGQSGASMAGLPPSLPLLRQEA</sequence>
<organism evidence="3 4">
    <name type="scientific">Durusdinium trenchii</name>
    <dbReference type="NCBI Taxonomy" id="1381693"/>
    <lineage>
        <taxon>Eukaryota</taxon>
        <taxon>Sar</taxon>
        <taxon>Alveolata</taxon>
        <taxon>Dinophyceae</taxon>
        <taxon>Suessiales</taxon>
        <taxon>Symbiodiniaceae</taxon>
        <taxon>Durusdinium</taxon>
    </lineage>
</organism>
<dbReference type="Proteomes" id="UP001642484">
    <property type="component" value="Unassembled WGS sequence"/>
</dbReference>
<comment type="caution">
    <text evidence="3">The sequence shown here is derived from an EMBL/GenBank/DDBJ whole genome shotgun (WGS) entry which is preliminary data.</text>
</comment>
<evidence type="ECO:0000313" key="3">
    <source>
        <dbReference type="EMBL" id="CAK8994473.1"/>
    </source>
</evidence>
<proteinExistence type="predicted"/>
<gene>
    <name evidence="3" type="ORF">CCMP2556_LOCUS3655</name>
</gene>
<protein>
    <submittedName>
        <fullName evidence="3">Uncharacterized protein</fullName>
    </submittedName>
</protein>